<gene>
    <name evidence="1" type="ORF">C9I94_10185</name>
</gene>
<proteinExistence type="predicted"/>
<dbReference type="OrthoDB" id="5916324at2"/>
<keyword evidence="2" id="KW-1185">Reference proteome</keyword>
<evidence type="ECO:0000313" key="1">
    <source>
        <dbReference type="EMBL" id="PSW24403.1"/>
    </source>
</evidence>
<comment type="caution">
    <text evidence="1">The sequence shown here is derived from an EMBL/GenBank/DDBJ whole genome shotgun (WGS) entry which is preliminary data.</text>
</comment>
<dbReference type="EMBL" id="PYLZ01000005">
    <property type="protein sequence ID" value="PSW24403.1"/>
    <property type="molecule type" value="Genomic_DNA"/>
</dbReference>
<dbReference type="RefSeq" id="WP_048899017.1">
    <property type="nucleotide sequence ID" value="NZ_AP024853.1"/>
</dbReference>
<dbReference type="Proteomes" id="UP000240481">
    <property type="component" value="Unassembled WGS sequence"/>
</dbReference>
<name>A0A0J8VBF7_9GAMM</name>
<organism evidence="1 2">
    <name type="scientific">Photobacterium swingsii</name>
    <dbReference type="NCBI Taxonomy" id="680026"/>
    <lineage>
        <taxon>Bacteria</taxon>
        <taxon>Pseudomonadati</taxon>
        <taxon>Pseudomonadota</taxon>
        <taxon>Gammaproteobacteria</taxon>
        <taxon>Vibrionales</taxon>
        <taxon>Vibrionaceae</taxon>
        <taxon>Photobacterium</taxon>
    </lineage>
</organism>
<reference evidence="1 2" key="1">
    <citation type="submission" date="2018-01" db="EMBL/GenBank/DDBJ databases">
        <title>Whole genome sequencing of Histamine producing bacteria.</title>
        <authorList>
            <person name="Butler K."/>
        </authorList>
    </citation>
    <scope>NUCLEOTIDE SEQUENCE [LARGE SCALE GENOMIC DNA]</scope>
    <source>
        <strain evidence="1 2">DSM 24669</strain>
    </source>
</reference>
<accession>A0A0J8VBF7</accession>
<sequence length="164" mass="19404">MTELHTWLENIKVWYQTPPPPQQRDIQTLIDALNHAPDIIFTDVSCEVHNEALAYWLDACQRLSFYYQDLPDIDKAFSYKQFGYAKLQSMICEQTLEPDLKRWCLKKLDRMIVGMMEFCQKQNTQQWQDESTQIINLHVAFMEGQNNLNLSYESLVKKDNYASL</sequence>
<evidence type="ECO:0000313" key="2">
    <source>
        <dbReference type="Proteomes" id="UP000240481"/>
    </source>
</evidence>
<evidence type="ECO:0008006" key="3">
    <source>
        <dbReference type="Google" id="ProtNLM"/>
    </source>
</evidence>
<protein>
    <recommendedName>
        <fullName evidence="3">Transcriptional regulator</fullName>
    </recommendedName>
</protein>
<dbReference type="AlphaFoldDB" id="A0A0J8VBF7"/>